<dbReference type="Pfam" id="PF12146">
    <property type="entry name" value="Hydrolase_4"/>
    <property type="match status" value="1"/>
</dbReference>
<proteinExistence type="predicted"/>
<dbReference type="InterPro" id="IPR029058">
    <property type="entry name" value="AB_hydrolase_fold"/>
</dbReference>
<protein>
    <recommendedName>
        <fullName evidence="2">Serine aminopeptidase S33 domain-containing protein</fullName>
    </recommendedName>
</protein>
<feature type="chain" id="PRO_5022141059" description="Serine aminopeptidase S33 domain-containing protein" evidence="1">
    <location>
        <begin position="27"/>
        <end position="347"/>
    </location>
</feature>
<accession>A0A521FBL2</accession>
<evidence type="ECO:0000313" key="4">
    <source>
        <dbReference type="Proteomes" id="UP000316030"/>
    </source>
</evidence>
<evidence type="ECO:0000256" key="1">
    <source>
        <dbReference type="SAM" id="SignalP"/>
    </source>
</evidence>
<keyword evidence="4" id="KW-1185">Reference proteome</keyword>
<feature type="domain" description="Serine aminopeptidase S33" evidence="2">
    <location>
        <begin position="93"/>
        <end position="307"/>
    </location>
</feature>
<dbReference type="PANTHER" id="PTHR43265:SF1">
    <property type="entry name" value="ESTERASE ESTD"/>
    <property type="match status" value="1"/>
</dbReference>
<dbReference type="InterPro" id="IPR022742">
    <property type="entry name" value="Hydrolase_4"/>
</dbReference>
<dbReference type="InterPro" id="IPR053145">
    <property type="entry name" value="AB_hydrolase_Est10"/>
</dbReference>
<reference evidence="3 4" key="1">
    <citation type="submission" date="2017-05" db="EMBL/GenBank/DDBJ databases">
        <authorList>
            <person name="Varghese N."/>
            <person name="Submissions S."/>
        </authorList>
    </citation>
    <scope>NUCLEOTIDE SEQUENCE [LARGE SCALE GENOMIC DNA]</scope>
    <source>
        <strain evidence="3 4">DSM 29506</strain>
    </source>
</reference>
<dbReference type="GO" id="GO:0052689">
    <property type="term" value="F:carboxylic ester hydrolase activity"/>
    <property type="evidence" value="ECO:0007669"/>
    <property type="project" value="TreeGrafter"/>
</dbReference>
<dbReference type="Proteomes" id="UP000316030">
    <property type="component" value="Unassembled WGS sequence"/>
</dbReference>
<gene>
    <name evidence="3" type="ORF">SAMN06265173_12628</name>
</gene>
<name>A0A521FBL2_9RHOB</name>
<organism evidence="3 4">
    <name type="scientific">Thalassovita litoralis</name>
    <dbReference type="NCBI Taxonomy" id="1010611"/>
    <lineage>
        <taxon>Bacteria</taxon>
        <taxon>Pseudomonadati</taxon>
        <taxon>Pseudomonadota</taxon>
        <taxon>Alphaproteobacteria</taxon>
        <taxon>Rhodobacterales</taxon>
        <taxon>Roseobacteraceae</taxon>
        <taxon>Thalassovita</taxon>
    </lineage>
</organism>
<dbReference type="Gene3D" id="3.40.50.1820">
    <property type="entry name" value="alpha/beta hydrolase"/>
    <property type="match status" value="1"/>
</dbReference>
<dbReference type="EMBL" id="FXTO01000026">
    <property type="protein sequence ID" value="SMO93454.1"/>
    <property type="molecule type" value="Genomic_DNA"/>
</dbReference>
<evidence type="ECO:0000313" key="3">
    <source>
        <dbReference type="EMBL" id="SMO93454.1"/>
    </source>
</evidence>
<keyword evidence="1" id="KW-0732">Signal</keyword>
<dbReference type="SUPFAM" id="SSF53474">
    <property type="entry name" value="alpha/beta-Hydrolases"/>
    <property type="match status" value="1"/>
</dbReference>
<dbReference type="AlphaFoldDB" id="A0A521FBL2"/>
<sequence>MKLSMSSVTYLLVLAFSMISASSVVAQTDDKNEGDGLAVQQELSAPGPGGSLAGTLTLPASDSAIPDGTPVVLIVPGSGPTDRDGNSPLGISAAPYALLAEALAESGIPSVRIDKRGMFGSADAIPDPNDVTITAYGDDILAWAQAIREQLPTAAGGSRCVVPLGHSEGGLVALAAIARLPEPCGLILVSTPGRPLGTVLRDQLHANPANTPILNEADEAIMSLERGEQVDTNALNPALQPLFAPEVQGFLIDAFSYDPAILAMETRVPILVVQGKRDLQVGEADARRIAEAAPECTLSLVPDVNHVLKVVSSDDAAANFAAYADPDLPIAQDVVAAVRQFLEQIEE</sequence>
<evidence type="ECO:0000259" key="2">
    <source>
        <dbReference type="Pfam" id="PF12146"/>
    </source>
</evidence>
<dbReference type="PANTHER" id="PTHR43265">
    <property type="entry name" value="ESTERASE ESTD"/>
    <property type="match status" value="1"/>
</dbReference>
<feature type="signal peptide" evidence="1">
    <location>
        <begin position="1"/>
        <end position="26"/>
    </location>
</feature>